<dbReference type="EMBL" id="CP094535">
    <property type="protein sequence ID" value="UOE36451.1"/>
    <property type="molecule type" value="Genomic_DNA"/>
</dbReference>
<name>A0ABY4BFD6_9BACT</name>
<evidence type="ECO:0000313" key="1">
    <source>
        <dbReference type="EMBL" id="UOE36451.1"/>
    </source>
</evidence>
<keyword evidence="1" id="KW-0614">Plasmid</keyword>
<keyword evidence="2" id="KW-1185">Reference proteome</keyword>
<protein>
    <submittedName>
        <fullName evidence="1">Uncharacterized protein</fullName>
    </submittedName>
</protein>
<accession>A0ABY4BFD6</accession>
<gene>
    <name evidence="1" type="ORF">MTP16_23470</name>
</gene>
<dbReference type="RefSeq" id="WP_243520330.1">
    <property type="nucleotide sequence ID" value="NZ_CP094535.1"/>
</dbReference>
<proteinExistence type="predicted"/>
<dbReference type="Proteomes" id="UP000831390">
    <property type="component" value="Plasmid unnamed1"/>
</dbReference>
<sequence>MPPLLHLRRRLNPATATLPRLLALTQALPELELDDTYTPLFKNVTKEKAWPHHAALKLGADFVQLYQGSLPDATAYLCRATRP</sequence>
<evidence type="ECO:0000313" key="2">
    <source>
        <dbReference type="Proteomes" id="UP000831390"/>
    </source>
</evidence>
<geneLocation type="plasmid" evidence="1 2">
    <name>unnamed1</name>
</geneLocation>
<organism evidence="1 2">
    <name type="scientific">Hymenobacter monticola</name>
    <dbReference type="NCBI Taxonomy" id="1705399"/>
    <lineage>
        <taxon>Bacteria</taxon>
        <taxon>Pseudomonadati</taxon>
        <taxon>Bacteroidota</taxon>
        <taxon>Cytophagia</taxon>
        <taxon>Cytophagales</taxon>
        <taxon>Hymenobacteraceae</taxon>
        <taxon>Hymenobacter</taxon>
    </lineage>
</organism>
<reference evidence="1 2" key="1">
    <citation type="submission" date="2022-03" db="EMBL/GenBank/DDBJ databases">
        <title>Hymenobactersp. isolated from the air.</title>
        <authorList>
            <person name="Won M."/>
            <person name="Kwon S.-W."/>
        </authorList>
    </citation>
    <scope>NUCLEOTIDE SEQUENCE [LARGE SCALE GENOMIC DNA]</scope>
    <source>
        <strain evidence="1 2">KACC 22596</strain>
        <plasmid evidence="1 2">unnamed1</plasmid>
    </source>
</reference>